<organism evidence="4 5">
    <name type="scientific">Helicobacter trogontum</name>
    <dbReference type="NCBI Taxonomy" id="50960"/>
    <lineage>
        <taxon>Bacteria</taxon>
        <taxon>Pseudomonadati</taxon>
        <taxon>Campylobacterota</taxon>
        <taxon>Epsilonproteobacteria</taxon>
        <taxon>Campylobacterales</taxon>
        <taxon>Helicobacteraceae</taxon>
        <taxon>Helicobacter</taxon>
    </lineage>
</organism>
<accession>A0A4U8TD77</accession>
<dbReference type="Pfam" id="PF13116">
    <property type="entry name" value="YhdP"/>
    <property type="match status" value="1"/>
</dbReference>
<feature type="region of interest" description="Disordered" evidence="1">
    <location>
        <begin position="816"/>
        <end position="836"/>
    </location>
</feature>
<keyword evidence="2" id="KW-1133">Transmembrane helix</keyword>
<dbReference type="InterPro" id="IPR025263">
    <property type="entry name" value="YhdP_central"/>
</dbReference>
<evidence type="ECO:0000256" key="1">
    <source>
        <dbReference type="SAM" id="MobiDB-lite"/>
    </source>
</evidence>
<keyword evidence="2" id="KW-0812">Transmembrane</keyword>
<comment type="caution">
    <text evidence="4">The sequence shown here is derived from an EMBL/GenBank/DDBJ whole genome shotgun (WGS) entry which is preliminary data.</text>
</comment>
<feature type="compositionally biased region" description="Low complexity" evidence="1">
    <location>
        <begin position="821"/>
        <end position="835"/>
    </location>
</feature>
<evidence type="ECO:0000256" key="2">
    <source>
        <dbReference type="SAM" id="Phobius"/>
    </source>
</evidence>
<evidence type="ECO:0000313" key="5">
    <source>
        <dbReference type="Proteomes" id="UP000029861"/>
    </source>
</evidence>
<dbReference type="EMBL" id="JRPK02000020">
    <property type="protein sequence ID" value="TLD97949.1"/>
    <property type="molecule type" value="Genomic_DNA"/>
</dbReference>
<gene>
    <name evidence="4" type="ORF">LS80_006530</name>
</gene>
<keyword evidence="2" id="KW-0472">Membrane</keyword>
<feature type="domain" description="YhdP central" evidence="3">
    <location>
        <begin position="1210"/>
        <end position="1437"/>
    </location>
</feature>
<sequence length="1477" mass="167260">MFIMPGKENNENLDCNLEESQNNSVLKLEACEVIRGDEGDVRTPLLQVNARDEFVNLDSKDKRESASALSNKSDLGEEEQDSIVNTLDSAKLDLATLDLSNLDAKEAKALLEENLNAQKSLKNSLNLQETSLTLQQNLNHINIPHSDFSSNNHTLKQTILPLKQSNNSNNLTHLRNKITMQTQDSNNPNITNDTPNKKDFNDSLQIVEQELIESNISESDVKKPAIYIKPDTTEKKTNKAQENKTKKKRNPLLRLIVFFITILGITIVGYQILSNGISFKKLQFGNVVINNTFLQLKNKLIMKVESVDLSALGNNDDDTQETKHFNDILQQIIQYTQRTLYVLSYFEKLNIKELILPNNHTWSIDYTDTIYRIQGTLFDADFAINNNHNNIQLNINKFQLKTLPLHFEGSFLFSIPKKQLFFDIAAIKDNNTDQQLLLSGKTNFSEIDLNAKSSTFDNLAIIKPFIDDIQNLNLKQTLQDWLFNNIKYETLYLSNLSAHIKLDDIGNTFLHNTTAEIIVEKPKATLATGVKPILAEQMVVAFEDSSLRITPINATFAGMNLAQSEVLIANMPHSDVIIELHGKNVRFDSNLAKLLEHYGVVLPITQDLLTQNVKQSKQTKIKAKTENTKTTIDSAINITENIVTKALQTKQVLQTTTDKKQTQNMMNNENLYEKILELNPNTTLTNELLYNPNLAKSNTKETTSMHLQIAIRHNDKTPTQPLFSLQGVIQAQNTSLKLYDIPLKANTLNIALDITPNQKNVYINGERVKWQRLVDANVNVLFDISKHNIQANAYIHKAILNTHNLKDLRLVSNRSTTHTSNINNKKQENSPNNNKVTLNTKNSSYTENLIKAGQLSNIAHPALHVSSKDFTQDNNLSNSGIYFEENSLPINTQKLLKHFDGYIVQQTNMQVTDNNANNNSYKLLEDAKKQQLQNKEISPEVIKALPKKNIKDNGQKAQEDENVLKNLKSNPVWNDLKIRTKSTQPFQPLSTKELTELAKQTIEKEKDSFMLDQDFLNINNANIHLNLSFANNKIILDIPALSLHLENGKNLQLNIAKIENILQFSPLARYYGITHGDFNLQTTPYPETKEESFKRIDFTLNLTKLKHPLYTIKHERVTDLSLKGHLQDNSIVILVNDDIDFKSQDSLSMLRMRGYRIDIDEAMQSNIPFFVDLFKDKQKDALPYSEAAILQELKFIAIKNKIRKQLNINPLDFNIIGEDLQFSFLGYTVPFDSVNIRFIDSRIIIDGQYDKGILNASLIKDNVYIKAKNFSGDFINLILASSKGGKKMLNGGAFSLDGIYRGGILNASIELQNTALIDFKSVQNIFALIDTVPSLFMFKDPHISTKGYQVNYGKVLFAINSDYVGLQNIFLLGSSMDINGQGIIDVDTQEMNVNLNISTIKNLSKFINKIPIVGYLILGREGQISTNLILGGKYTDPKVNITLAADIIKAPFNILRRVFPVEMLVNSSREKEEMMLY</sequence>
<dbReference type="STRING" id="50960.LS81_05435"/>
<reference evidence="4 5" key="1">
    <citation type="journal article" date="2014" name="Genome Announc.">
        <title>Draft genome sequences of eight enterohepatic helicobacter species isolated from both laboratory and wild rodents.</title>
        <authorList>
            <person name="Sheh A."/>
            <person name="Shen Z."/>
            <person name="Fox J.G."/>
        </authorList>
    </citation>
    <scope>NUCLEOTIDE SEQUENCE [LARGE SCALE GENOMIC DNA]</scope>
    <source>
        <strain evidence="4 5">ATCC 49310</strain>
    </source>
</reference>
<dbReference type="Proteomes" id="UP000029861">
    <property type="component" value="Unassembled WGS sequence"/>
</dbReference>
<feature type="region of interest" description="Disordered" evidence="1">
    <location>
        <begin position="59"/>
        <end position="81"/>
    </location>
</feature>
<name>A0A4U8TD77_9HELI</name>
<feature type="transmembrane region" description="Helical" evidence="2">
    <location>
        <begin position="252"/>
        <end position="273"/>
    </location>
</feature>
<evidence type="ECO:0000259" key="3">
    <source>
        <dbReference type="Pfam" id="PF13116"/>
    </source>
</evidence>
<proteinExistence type="predicted"/>
<protein>
    <recommendedName>
        <fullName evidence="3">YhdP central domain-containing protein</fullName>
    </recommendedName>
</protein>
<evidence type="ECO:0000313" key="4">
    <source>
        <dbReference type="EMBL" id="TLD97949.1"/>
    </source>
</evidence>